<name>A0ABD3QXB3_9STRA</name>
<keyword evidence="5" id="KW-0472">Membrane</keyword>
<evidence type="ECO:0000256" key="2">
    <source>
        <dbReference type="ARBA" id="ARBA00022692"/>
    </source>
</evidence>
<dbReference type="InterPro" id="IPR013946">
    <property type="entry name" value="NCA2-like"/>
</dbReference>
<accession>A0ABD3QXB3</accession>
<gene>
    <name evidence="7" type="ORF">HJC23_006689</name>
</gene>
<feature type="region of interest" description="Disordered" evidence="6">
    <location>
        <begin position="250"/>
        <end position="272"/>
    </location>
</feature>
<protein>
    <submittedName>
        <fullName evidence="7">Uncharacterized protein</fullName>
    </submittedName>
</protein>
<sequence length="1061" mass="119266">MATHQRPTQEAAPSTTGHEAFFPRDEGSPGMGDTLRAATAAVGMSGAADHLAETTLSPIFGPVDAPHLRYIPSYFSNQIPDKLKQFFPAIASQFHQARVKIYHLLWYKPPVGIVSVWGFMRVMERLYGIYSPPAPTSGQEALADAEGKLSGIIKTLMPNSASRFTPWGRVGQAVTVEGQGLDDLKARLKHEKLQLRRKKRRKMYRKGRSFDLDRGDLIYNNFGGIETVRVRACQEGLRAALALSDDALHRDDSPKKSLFGNKRSQDSDMESKTEYTRDIETAIRALQLSCAPRGSREYFVEQSIDALSNLRKYLTPANNESISGKAPSIHEQNLQLLLAFSSKLIELRTLDALLRTLRDRHLVVSYRLRRAQNYWKWHVNLSSGRLGRLAQRIRYDVMSILPWGDLDFRDRNQKEYERITAACERELLWLGSVEKLLLERPVEMDADDMFSVLSEKKRKGQWWTGLLFEADSFEDEDSNDLSSEAKFASTVNLLVQGQNRMWLRQSENWTKRARNVIADSLDATVRSSFTPIGKVGPHDASQNIVEHNGTIYAESEFLQKWASYDEAFSDSSSWLAVLSLVDYAASTQRAGEQRHFQFSDLTMRIKQYDFLGIPSSALMLAAANSLHDNIIAPHSQEIIQFIKSIFQAIWGIIEFRFYTPMKDIVLDLLNRRPRMVDPFALMNEQISLDNMLKDLGVGDGTRQTRAVALASASRMYEQEVAGGAIRGIIRGRVAQLMLIQIQQLKADLLQAMDQIDNLVDANRLNVQLVASIPAVLILIWGTRGLLLLWSNVRMKDLRLPRDVHAEMADYLKSMEEVLILANHELDSSSGPAGSRACLGPKDMGKLLLWMHLYLNLLDYMSPPFPSKNCDSIHQSMQKLLMQGQMSTSRQLELLKVIQEKHNDFLKTLPVDFYFIFQHGQCLPQNAPPTNSAQDHHAGGAEALRLTDPDSGAHYTKRYDNSLEIYRHHTNVETIVLDREAAAHQIAESLPKEDDIVPKVDLFLPEALKDAIFVGHLVTDLDSVAGAIGAAALYGGKAATASEVNSEMEFALKQWGVGDRGA</sequence>
<comment type="subcellular location">
    <subcellularLocation>
        <location evidence="1">Mitochondrion membrane</location>
        <topology evidence="1">Multi-pass membrane protein</topology>
    </subcellularLocation>
</comment>
<comment type="caution">
    <text evidence="7">The sequence shown here is derived from an EMBL/GenBank/DDBJ whole genome shotgun (WGS) entry which is preliminary data.</text>
</comment>
<dbReference type="EMBL" id="JABMIG020000005">
    <property type="protein sequence ID" value="KAL3804917.1"/>
    <property type="molecule type" value="Genomic_DNA"/>
</dbReference>
<keyword evidence="2" id="KW-0812">Transmembrane</keyword>
<evidence type="ECO:0000256" key="4">
    <source>
        <dbReference type="ARBA" id="ARBA00023128"/>
    </source>
</evidence>
<keyword evidence="4" id="KW-0496">Mitochondrion</keyword>
<evidence type="ECO:0000256" key="1">
    <source>
        <dbReference type="ARBA" id="ARBA00004225"/>
    </source>
</evidence>
<keyword evidence="3" id="KW-1133">Transmembrane helix</keyword>
<keyword evidence="8" id="KW-1185">Reference proteome</keyword>
<proteinExistence type="predicted"/>
<dbReference type="Proteomes" id="UP001516023">
    <property type="component" value="Unassembled WGS sequence"/>
</dbReference>
<dbReference type="Pfam" id="PF08637">
    <property type="entry name" value="NCA2"/>
    <property type="match status" value="1"/>
</dbReference>
<feature type="region of interest" description="Disordered" evidence="6">
    <location>
        <begin position="1"/>
        <end position="28"/>
    </location>
</feature>
<evidence type="ECO:0000313" key="8">
    <source>
        <dbReference type="Proteomes" id="UP001516023"/>
    </source>
</evidence>
<evidence type="ECO:0000313" key="7">
    <source>
        <dbReference type="EMBL" id="KAL3804917.1"/>
    </source>
</evidence>
<evidence type="ECO:0000256" key="3">
    <source>
        <dbReference type="ARBA" id="ARBA00022989"/>
    </source>
</evidence>
<evidence type="ECO:0000256" key="5">
    <source>
        <dbReference type="ARBA" id="ARBA00023136"/>
    </source>
</evidence>
<dbReference type="GO" id="GO:0031966">
    <property type="term" value="C:mitochondrial membrane"/>
    <property type="evidence" value="ECO:0007669"/>
    <property type="project" value="UniProtKB-SubCell"/>
</dbReference>
<dbReference type="PANTHER" id="PTHR28234">
    <property type="entry name" value="NUCLEAR CONTROL OF ATPASE PROTEIN 2"/>
    <property type="match status" value="1"/>
</dbReference>
<feature type="compositionally biased region" description="Polar residues" evidence="6">
    <location>
        <begin position="1"/>
        <end position="17"/>
    </location>
</feature>
<feature type="compositionally biased region" description="Basic and acidic residues" evidence="6">
    <location>
        <begin position="263"/>
        <end position="272"/>
    </location>
</feature>
<organism evidence="7 8">
    <name type="scientific">Cyclotella cryptica</name>
    <dbReference type="NCBI Taxonomy" id="29204"/>
    <lineage>
        <taxon>Eukaryota</taxon>
        <taxon>Sar</taxon>
        <taxon>Stramenopiles</taxon>
        <taxon>Ochrophyta</taxon>
        <taxon>Bacillariophyta</taxon>
        <taxon>Coscinodiscophyceae</taxon>
        <taxon>Thalassiosirophycidae</taxon>
        <taxon>Stephanodiscales</taxon>
        <taxon>Stephanodiscaceae</taxon>
        <taxon>Cyclotella</taxon>
    </lineage>
</organism>
<dbReference type="AlphaFoldDB" id="A0ABD3QXB3"/>
<evidence type="ECO:0000256" key="6">
    <source>
        <dbReference type="SAM" id="MobiDB-lite"/>
    </source>
</evidence>
<reference evidence="7 8" key="1">
    <citation type="journal article" date="2020" name="G3 (Bethesda)">
        <title>Improved Reference Genome for Cyclotella cryptica CCMP332, a Model for Cell Wall Morphogenesis, Salinity Adaptation, and Lipid Production in Diatoms (Bacillariophyta).</title>
        <authorList>
            <person name="Roberts W.R."/>
            <person name="Downey K.M."/>
            <person name="Ruck E.C."/>
            <person name="Traller J.C."/>
            <person name="Alverson A.J."/>
        </authorList>
    </citation>
    <scope>NUCLEOTIDE SEQUENCE [LARGE SCALE GENOMIC DNA]</scope>
    <source>
        <strain evidence="7 8">CCMP332</strain>
    </source>
</reference>
<dbReference type="PANTHER" id="PTHR28234:SF1">
    <property type="entry name" value="NUCLEAR CONTROL OF ATPASE PROTEIN 2"/>
    <property type="match status" value="1"/>
</dbReference>